<feature type="region of interest" description="N-terminal hotdog fold" evidence="7">
    <location>
        <begin position="1324"/>
        <end position="1463"/>
    </location>
</feature>
<accession>A0A9P9WEY3</accession>
<keyword evidence="3" id="KW-0597">Phosphoprotein</keyword>
<dbReference type="PROSITE" id="PS52019">
    <property type="entry name" value="PKS_MFAS_DH"/>
    <property type="match status" value="1"/>
</dbReference>
<dbReference type="SUPFAM" id="SSF53474">
    <property type="entry name" value="alpha/beta-Hydrolases"/>
    <property type="match status" value="1"/>
</dbReference>
<dbReference type="Pfam" id="PF08242">
    <property type="entry name" value="Methyltransf_12"/>
    <property type="match status" value="1"/>
</dbReference>
<evidence type="ECO:0000256" key="5">
    <source>
        <dbReference type="ARBA" id="ARBA00022679"/>
    </source>
</evidence>
<keyword evidence="13" id="KW-1185">Reference proteome</keyword>
<feature type="domain" description="Carrier" evidence="9">
    <location>
        <begin position="1807"/>
        <end position="1885"/>
    </location>
</feature>
<dbReference type="InterPro" id="IPR006162">
    <property type="entry name" value="Ppantetheine_attach_site"/>
</dbReference>
<dbReference type="PROSITE" id="PS00606">
    <property type="entry name" value="KS3_1"/>
    <property type="match status" value="1"/>
</dbReference>
<evidence type="ECO:0000256" key="1">
    <source>
        <dbReference type="ARBA" id="ARBA00004721"/>
    </source>
</evidence>
<dbReference type="InterPro" id="IPR014031">
    <property type="entry name" value="Ketoacyl_synth_C"/>
</dbReference>
<dbReference type="InterPro" id="IPR049900">
    <property type="entry name" value="PKS_mFAS_DH"/>
</dbReference>
<dbReference type="InterPro" id="IPR014043">
    <property type="entry name" value="Acyl_transferase_dom"/>
</dbReference>
<evidence type="ECO:0000256" key="7">
    <source>
        <dbReference type="PROSITE-ProRule" id="PRU01363"/>
    </source>
</evidence>
<feature type="region of interest" description="Disordered" evidence="8">
    <location>
        <begin position="1309"/>
        <end position="1338"/>
    </location>
</feature>
<dbReference type="InterPro" id="IPR001227">
    <property type="entry name" value="Ac_transferase_dom_sf"/>
</dbReference>
<dbReference type="InterPro" id="IPR049551">
    <property type="entry name" value="PKS_DH_C"/>
</dbReference>
<evidence type="ECO:0000259" key="10">
    <source>
        <dbReference type="PROSITE" id="PS52004"/>
    </source>
</evidence>
<dbReference type="InterPro" id="IPR016039">
    <property type="entry name" value="Thiolase-like"/>
</dbReference>
<dbReference type="GO" id="GO:0031177">
    <property type="term" value="F:phosphopantetheine binding"/>
    <property type="evidence" value="ECO:0007669"/>
    <property type="project" value="InterPro"/>
</dbReference>
<feature type="domain" description="Ketosynthase family 3 (KS3)" evidence="10">
    <location>
        <begin position="385"/>
        <end position="818"/>
    </location>
</feature>
<dbReference type="GO" id="GO:0008168">
    <property type="term" value="F:methyltransferase activity"/>
    <property type="evidence" value="ECO:0007669"/>
    <property type="project" value="UniProtKB-KW"/>
</dbReference>
<dbReference type="Gene3D" id="3.40.366.10">
    <property type="entry name" value="Malonyl-Coenzyme A Acyl Carrier Protein, domain 2"/>
    <property type="match status" value="2"/>
</dbReference>
<dbReference type="PANTHER" id="PTHR43775:SF21">
    <property type="entry name" value="NON-REDUCING POLYKETIDE SYNTHASE AUSA-RELATED"/>
    <property type="match status" value="1"/>
</dbReference>
<dbReference type="Gene3D" id="3.30.70.3290">
    <property type="match status" value="1"/>
</dbReference>
<feature type="active site" description="Proton acceptor; for dehydratase activity" evidence="7">
    <location>
        <position position="1358"/>
    </location>
</feature>
<organism evidence="12 13">
    <name type="scientific">Neoarthrinium moseri</name>
    <dbReference type="NCBI Taxonomy" id="1658444"/>
    <lineage>
        <taxon>Eukaryota</taxon>
        <taxon>Fungi</taxon>
        <taxon>Dikarya</taxon>
        <taxon>Ascomycota</taxon>
        <taxon>Pezizomycotina</taxon>
        <taxon>Sordariomycetes</taxon>
        <taxon>Xylariomycetidae</taxon>
        <taxon>Amphisphaeriales</taxon>
        <taxon>Apiosporaceae</taxon>
        <taxon>Neoarthrinium</taxon>
    </lineage>
</organism>
<dbReference type="Gene3D" id="3.40.50.150">
    <property type="entry name" value="Vaccinia Virus protein VP39"/>
    <property type="match status" value="1"/>
</dbReference>
<evidence type="ECO:0000256" key="6">
    <source>
        <dbReference type="ARBA" id="ARBA00023268"/>
    </source>
</evidence>
<dbReference type="Proteomes" id="UP000829685">
    <property type="component" value="Unassembled WGS sequence"/>
</dbReference>
<feature type="compositionally biased region" description="Low complexity" evidence="8">
    <location>
        <begin position="1655"/>
        <end position="1705"/>
    </location>
</feature>
<protein>
    <recommendedName>
        <fullName evidence="14">Polyketide synthase</fullName>
    </recommendedName>
</protein>
<dbReference type="InterPro" id="IPR050091">
    <property type="entry name" value="PKS_NRPS_Biosynth_Enz"/>
</dbReference>
<feature type="domain" description="PKS/mFAS DH" evidence="11">
    <location>
        <begin position="1324"/>
        <end position="1640"/>
    </location>
</feature>
<comment type="pathway">
    <text evidence="1">Secondary metabolite biosynthesis; terpenoid biosynthesis.</text>
</comment>
<comment type="caution">
    <text evidence="12">The sequence shown here is derived from an EMBL/GenBank/DDBJ whole genome shotgun (WGS) entry which is preliminary data.</text>
</comment>
<dbReference type="InterPro" id="IPR009081">
    <property type="entry name" value="PP-bd_ACP"/>
</dbReference>
<dbReference type="InterPro" id="IPR029058">
    <property type="entry name" value="AB_hydrolase_fold"/>
</dbReference>
<dbReference type="SUPFAM" id="SSF53335">
    <property type="entry name" value="S-adenosyl-L-methionine-dependent methyltransferases"/>
    <property type="match status" value="1"/>
</dbReference>
<dbReference type="GO" id="GO:0004312">
    <property type="term" value="F:fatty acid synthase activity"/>
    <property type="evidence" value="ECO:0007669"/>
    <property type="project" value="TreeGrafter"/>
</dbReference>
<dbReference type="PROSITE" id="PS00012">
    <property type="entry name" value="PHOSPHOPANTETHEINE"/>
    <property type="match status" value="1"/>
</dbReference>
<dbReference type="SUPFAM" id="SSF53901">
    <property type="entry name" value="Thiolase-like"/>
    <property type="match status" value="1"/>
</dbReference>
<dbReference type="InterPro" id="IPR032088">
    <property type="entry name" value="SAT"/>
</dbReference>
<sequence>MMLPQEKRQGLVSAAFFCPQARAPDQEYLAGMHSFLSQDTHGRMLLKEVMALKENRVWTIFAEARDDVAALSQGPQYIDMLHNWAAEGTCAPLATARSGIVALPLLLILQVTQYLRYLTHHGLSHKEFLESVRGSGGLQGYCGGLPSAMAIACAKDESEVVKYTATAMRIIVGIGAYGEAADDSNSTGSTTLALRLKYEGQGDDLTRRFPGTHVSAVTEPRSVSIVGPASQLHELYCFAREQEGLQVQKMEVRGKVHNPDNKELAKELCRLCSDNPRLLLPEAGQLQVQVRSNRTGQPLSQGSLAEELVTTILASRCEWYSLLSEVAKDLETSQSNTPTFVYFGLTDCVPLTPFHKRAIRATKVAAHGLIRKRTDGKSVVQTFPDDTLAVVGASCRLPGASNLEELWSMVAAGSDLHQKLDTDRFDIYGSFRASQSGTFTKDRTFYGNFLEDVRRFDNAFFGVNAREAANMDPQQRILLELAHEALEDAGYLATHRRDSGDNVGCFIGASFVEYLDNTNAHAPTAYTSTGTIRAFLCGRISYYYGWSGPAEVIDTACSSSLVAINRACKAVQSGECRMALTGGINIISGMNNYFDLAKAGFLSPTGQCKPFDASADGYCRSDGAGLVFIKKLKHAVADGDAILGVIPGIATNQGGLSASITVPHSAAQQALYRNVLDQAGLSPESVTYVETHGTGTQAGDPLEIESIRSVFSRKPSHPPESGMSSSRNTLYVGSIKGNIGHCETAAGVAGLLKVLAMIKHGQVPPQASHKQLNPKIKPLEPDGFAISRSLHSWDVPLRAALINSYGAAGSNCALLCCSFNETQLTRRKFGIGSTESFHVPIIPLLLSGASEKSLRDNARALGKYLRQQRSGDISLADVALTLNGRRQRFKYLASIEASDVSEAANNLTNPESLATFPTPVAPQKGSSMPVVLLFSGQYDNKVGLDRSFYNSFPAFRAHVDACDTALMAIGYSSMIPAIFETNPLDHDIVTLQCSIFAMQYASARCWLDAGLQPSAIVGHSLGELTALAVSGALSLPDAIKLVAVRASMIGAYVGPEKGAMLALSSCSTQAFAELRSKVKQILSNSTDVDLEIACYNGPNALVVAGTSAAVDAAEAVLNADAVFQKVRIRRLATSHGFHSSLMDPILEDLNYVAKSLTWNEPKIPLEVCAPKGLRSISEYSPSRHARDPVFFANSVQRLEKRLGGSGIVWLEAGIDTPVVPMASKATLQPDAHTFLPFKTKGSLEPPVNIVSRVLTRLWRSGIFPSHWSLLRECKPVWLPPYQFEATQHWLPNVDRAIEIQKQALATAKASSHEPLSARSLPPPPQLVTRRNGSSAASGGAEFSINTRCQRFRAVVSGHAVRSRALCPASMYMECVAMALQLHLDGSDSDLFRKGASLVFESLTISAPLGVEPEGEVVLNLDPSETSWKFSVRTLMSSGNPSPTSKPKETSHASGVIALTLSPVFDTFQRLVSEPIARIENRDNVDVERLMLKRAYSLFGRVVDYASFFKGIRSVALAAHEAVASIRLPGTEQPHRDDSTAWKVCDTVAVDAYIQVVGLLMNSDDSVGVDEVVVMVGLDRVVMSPGCKMDDPPEFWRVYARFGYGADNQPIGDVFVCNPDGALVAILSGCRFAKLPIPRLEKILDMANQNSPVSRKMSPSSKTATKPTTVPVLPSTSLNSASSSTTAESKGTTTPATSISSPITPSEDGSKALALREIISEYTGIKGSEIPEDTILTELGLDSLASVELVGELSSKFGIAISEDLGECTLRDLCRHLGAQSPADLAAVTEVPHATEPATTLGVPADTDDSDNRVSKFFQILSEVTGIKPEDIKPSDELTNLGVDSLSAIDLKQELEDNLSTRLDDIQVEETVRGLMAQLGISSEPKSSSSSIQHRSVKTKSPDGTSDAQTVDTVLLGNPFDVLSASDSHFSASAQKNGFVNYWSNVAPDQDQLVIEYVIEAFTTLGVDIAQASPGHRLPEVPHSSPKHDKVVRRLWEILKGHSIVSIDSAGNFSRGSRVLDPQRPSAAQLQAEFQEKHPDYRDEAALIGLTGPRLAQCLIGQLDAVSLMFGSAASMKIMENYYGQSPMISTLTDQLVIFISSLLKTTDKSRPVRILEVGAGTGGTTKRLGSALASAGVSVQYTFTDISPSLVSKAKNNTLKQYGSWMEFTAFNLEKEVPAALRSQFDIVIGTNCVHATSDQKASCRRLCETLVPGGIIVLSEVTRIIDWYDICFGLLDGWWLAEGGTAYPIRPANAWKSCFQAAGFASASWSGGLSKESTSQQLLVACNQHWETSLQNSNSEENHRSTARVGHTFDVPETVVYKNVDGLEIHADIYFPESPSPVPMPIALMIHGGGHMTLSRKAIRPAQTQYLLANGFLPVSIDYRLCPEVNLLDGPITDVRDAYTWARTSLPLLAEKRGITAESTKVVIVGWSSGGHLALSIGWTAEIGGIPPPTAILSFYAPYDFESGDLDSNRLASLPGRQMGLERIISALPKTPITTYDNSAQGDSTNLGWVRPGDPRSELVLALFKEGIGLRLLLNGLPAEIIKNHSSGGEDWAVLAPPSPERVASISPLAQVLGGNYRCPTFLVHGTADEVAPFSGAEVFAAALAEHGVSHGFLAVPGAAHIHDLQLRPGTQKWEEQVEPGYKFLFDSV</sequence>
<dbReference type="SUPFAM" id="SSF55048">
    <property type="entry name" value="Probable ACP-binding domain of malonyl-CoA ACP transacylase"/>
    <property type="match status" value="1"/>
</dbReference>
<dbReference type="GO" id="GO:0032259">
    <property type="term" value="P:methylation"/>
    <property type="evidence" value="ECO:0007669"/>
    <property type="project" value="UniProtKB-KW"/>
</dbReference>
<dbReference type="Pfam" id="PF02801">
    <property type="entry name" value="Ketoacyl-synt_C"/>
    <property type="match status" value="1"/>
</dbReference>
<dbReference type="EMBL" id="JAFIMR010000032">
    <property type="protein sequence ID" value="KAI1860179.1"/>
    <property type="molecule type" value="Genomic_DNA"/>
</dbReference>
<evidence type="ECO:0008006" key="14">
    <source>
        <dbReference type="Google" id="ProtNLM"/>
    </source>
</evidence>
<dbReference type="Pfam" id="PF00109">
    <property type="entry name" value="ketoacyl-synt"/>
    <property type="match status" value="1"/>
</dbReference>
<feature type="region of interest" description="Disordered" evidence="8">
    <location>
        <begin position="1880"/>
        <end position="1907"/>
    </location>
</feature>
<keyword evidence="2" id="KW-0596">Phosphopantetheine</keyword>
<name>A0A9P9WEY3_9PEZI</name>
<evidence type="ECO:0000256" key="8">
    <source>
        <dbReference type="SAM" id="MobiDB-lite"/>
    </source>
</evidence>
<dbReference type="GO" id="GO:0004315">
    <property type="term" value="F:3-oxoacyl-[acyl-carrier-protein] synthase activity"/>
    <property type="evidence" value="ECO:0007669"/>
    <property type="project" value="InterPro"/>
</dbReference>
<dbReference type="InterPro" id="IPR013217">
    <property type="entry name" value="Methyltransf_12"/>
</dbReference>
<keyword evidence="6" id="KW-0511">Multifunctional enzyme</keyword>
<evidence type="ECO:0000256" key="3">
    <source>
        <dbReference type="ARBA" id="ARBA00022553"/>
    </source>
</evidence>
<dbReference type="GO" id="GO:0044550">
    <property type="term" value="P:secondary metabolite biosynthetic process"/>
    <property type="evidence" value="ECO:0007669"/>
    <property type="project" value="UniProtKB-ARBA"/>
</dbReference>
<feature type="region of interest" description="Disordered" evidence="8">
    <location>
        <begin position="1650"/>
        <end position="1707"/>
    </location>
</feature>
<dbReference type="InterPro" id="IPR049492">
    <property type="entry name" value="BD-FAE-like_dom"/>
</dbReference>
<evidence type="ECO:0000313" key="13">
    <source>
        <dbReference type="Proteomes" id="UP000829685"/>
    </source>
</evidence>
<dbReference type="InterPro" id="IPR001375">
    <property type="entry name" value="Peptidase_S9_cat"/>
</dbReference>
<dbReference type="PROSITE" id="PS50075">
    <property type="entry name" value="CARRIER"/>
    <property type="match status" value="2"/>
</dbReference>
<dbReference type="SUPFAM" id="SSF47336">
    <property type="entry name" value="ACP-like"/>
    <property type="match status" value="2"/>
</dbReference>
<dbReference type="Pfam" id="PF18558">
    <property type="entry name" value="HTH_51"/>
    <property type="match status" value="1"/>
</dbReference>
<dbReference type="SMART" id="SM00823">
    <property type="entry name" value="PKS_PP"/>
    <property type="match status" value="2"/>
</dbReference>
<dbReference type="PROSITE" id="PS52004">
    <property type="entry name" value="KS3_2"/>
    <property type="match status" value="1"/>
</dbReference>
<dbReference type="InterPro" id="IPR042104">
    <property type="entry name" value="PKS_dehydratase_sf"/>
</dbReference>
<dbReference type="Gene3D" id="1.10.1200.10">
    <property type="entry name" value="ACP-like"/>
    <property type="match status" value="2"/>
</dbReference>
<evidence type="ECO:0000313" key="12">
    <source>
        <dbReference type="EMBL" id="KAI1860179.1"/>
    </source>
</evidence>
<dbReference type="Pfam" id="PF16073">
    <property type="entry name" value="SAT"/>
    <property type="match status" value="1"/>
</dbReference>
<keyword evidence="5" id="KW-0808">Transferase</keyword>
<evidence type="ECO:0000259" key="9">
    <source>
        <dbReference type="PROSITE" id="PS50075"/>
    </source>
</evidence>
<dbReference type="CDD" id="cd00833">
    <property type="entry name" value="PKS"/>
    <property type="match status" value="1"/>
</dbReference>
<dbReference type="SMART" id="SM00825">
    <property type="entry name" value="PKS_KS"/>
    <property type="match status" value="1"/>
</dbReference>
<evidence type="ECO:0000256" key="4">
    <source>
        <dbReference type="ARBA" id="ARBA00022603"/>
    </source>
</evidence>
<feature type="compositionally biased region" description="Low complexity" evidence="8">
    <location>
        <begin position="1881"/>
        <end position="1890"/>
    </location>
</feature>
<dbReference type="Gene3D" id="3.10.129.110">
    <property type="entry name" value="Polyketide synthase dehydratase"/>
    <property type="match status" value="1"/>
</dbReference>
<dbReference type="Gene3D" id="3.40.47.10">
    <property type="match status" value="1"/>
</dbReference>
<dbReference type="GO" id="GO:0006633">
    <property type="term" value="P:fatty acid biosynthetic process"/>
    <property type="evidence" value="ECO:0007669"/>
    <property type="project" value="InterPro"/>
</dbReference>
<dbReference type="InterPro" id="IPR014030">
    <property type="entry name" value="Ketoacyl_synth_N"/>
</dbReference>
<dbReference type="Pfam" id="PF00698">
    <property type="entry name" value="Acyl_transf_1"/>
    <property type="match status" value="1"/>
</dbReference>
<dbReference type="PANTHER" id="PTHR43775">
    <property type="entry name" value="FATTY ACID SYNTHASE"/>
    <property type="match status" value="1"/>
</dbReference>
<dbReference type="CDD" id="cd02440">
    <property type="entry name" value="AdoMet_MTases"/>
    <property type="match status" value="1"/>
</dbReference>
<evidence type="ECO:0000259" key="11">
    <source>
        <dbReference type="PROSITE" id="PS52019"/>
    </source>
</evidence>
<dbReference type="Gene3D" id="3.40.50.1820">
    <property type="entry name" value="alpha/beta hydrolase"/>
    <property type="match status" value="1"/>
</dbReference>
<dbReference type="Pfam" id="PF00550">
    <property type="entry name" value="PP-binding"/>
    <property type="match status" value="2"/>
</dbReference>
<gene>
    <name evidence="12" type="ORF">JX265_010103</name>
</gene>
<dbReference type="InterPro" id="IPR036736">
    <property type="entry name" value="ACP-like_sf"/>
</dbReference>
<keyword evidence="4" id="KW-0489">Methyltransferase</keyword>
<dbReference type="InterPro" id="IPR020841">
    <property type="entry name" value="PKS_Beta-ketoAc_synthase_dom"/>
</dbReference>
<dbReference type="InterPro" id="IPR016036">
    <property type="entry name" value="Malonyl_transacylase_ACP-bd"/>
</dbReference>
<dbReference type="InterPro" id="IPR020806">
    <property type="entry name" value="PKS_PP-bd"/>
</dbReference>
<dbReference type="InterPro" id="IPR029063">
    <property type="entry name" value="SAM-dependent_MTases_sf"/>
</dbReference>
<dbReference type="Pfam" id="PF14765">
    <property type="entry name" value="PS-DH"/>
    <property type="match status" value="1"/>
</dbReference>
<reference evidence="12" key="1">
    <citation type="submission" date="2021-03" db="EMBL/GenBank/DDBJ databases">
        <title>Revisited historic fungal species revealed as producer of novel bioactive compounds through whole genome sequencing and comparative genomics.</title>
        <authorList>
            <person name="Vignolle G.A."/>
            <person name="Hochenegger N."/>
            <person name="Mach R.L."/>
            <person name="Mach-Aigner A.R."/>
            <person name="Javad Rahimi M."/>
            <person name="Salim K.A."/>
            <person name="Chan C.M."/>
            <person name="Lim L.B.L."/>
            <person name="Cai F."/>
            <person name="Druzhinina I.S."/>
            <person name="U'Ren J.M."/>
            <person name="Derntl C."/>
        </authorList>
    </citation>
    <scope>NUCLEOTIDE SEQUENCE</scope>
    <source>
        <strain evidence="12">TUCIM 5799</strain>
    </source>
</reference>
<dbReference type="Pfam" id="PF20434">
    <property type="entry name" value="BD-FAE"/>
    <property type="match status" value="1"/>
</dbReference>
<dbReference type="Pfam" id="PF00326">
    <property type="entry name" value="Peptidase_S9"/>
    <property type="match status" value="1"/>
</dbReference>
<dbReference type="Pfam" id="PF22621">
    <property type="entry name" value="CurL-like_PKS_C"/>
    <property type="match status" value="1"/>
</dbReference>
<dbReference type="InterPro" id="IPR041068">
    <property type="entry name" value="HTH_51"/>
</dbReference>
<feature type="domain" description="Carrier" evidence="9">
    <location>
        <begin position="1705"/>
        <end position="1792"/>
    </location>
</feature>
<feature type="region of interest" description="C-terminal hotdog fold" evidence="7">
    <location>
        <begin position="1483"/>
        <end position="1640"/>
    </location>
</feature>
<evidence type="ECO:0000256" key="2">
    <source>
        <dbReference type="ARBA" id="ARBA00022450"/>
    </source>
</evidence>
<dbReference type="SMART" id="SM00827">
    <property type="entry name" value="PKS_AT"/>
    <property type="match status" value="1"/>
</dbReference>
<dbReference type="SUPFAM" id="SSF52151">
    <property type="entry name" value="FabD/lysophospholipase-like"/>
    <property type="match status" value="1"/>
</dbReference>
<dbReference type="InterPro" id="IPR016035">
    <property type="entry name" value="Acyl_Trfase/lysoPLipase"/>
</dbReference>
<proteinExistence type="predicted"/>
<dbReference type="InterPro" id="IPR018201">
    <property type="entry name" value="Ketoacyl_synth_AS"/>
</dbReference>
<feature type="active site" description="Proton donor; for dehydratase activity" evidence="7">
    <location>
        <position position="1550"/>
    </location>
</feature>